<name>A0A563UF22_9SPHI</name>
<evidence type="ECO:0000259" key="1">
    <source>
        <dbReference type="SMART" id="SM00867"/>
    </source>
</evidence>
<proteinExistence type="predicted"/>
<dbReference type="InterPro" id="IPR036761">
    <property type="entry name" value="TTHA0802/YceI-like_sf"/>
</dbReference>
<sequence length="227" mass="25235">MMKTSTYTSQIRPAIILLSLIFSFLIPGCKDPVKKVEDTKAPTSSLKLHTGDHKYYMADAKLSVLQWKGASLNGLNTQTGYIYLSKGELKVESGRLTGGVLEIDMNTIEDKYHGANSKLVNHLKDPDFFEVKKFPFAKIYITSVTPAKIGLKTINGDLTIKGISHPVSIPAQVEIADSAITANAKFTIDRTLWNVRYKSAKFYELLANQTMSDSISFQIKVVAKKQR</sequence>
<comment type="caution">
    <text evidence="2">The sequence shown here is derived from an EMBL/GenBank/DDBJ whole genome shotgun (WGS) entry which is preliminary data.</text>
</comment>
<dbReference type="OrthoDB" id="951410at2"/>
<keyword evidence="3" id="KW-1185">Reference proteome</keyword>
<reference evidence="2 3" key="1">
    <citation type="submission" date="2019-07" db="EMBL/GenBank/DDBJ databases">
        <authorList>
            <person name="Kim J."/>
        </authorList>
    </citation>
    <scope>NUCLEOTIDE SEQUENCE [LARGE SCALE GENOMIC DNA]</scope>
    <source>
        <strain evidence="3">dk17</strain>
    </source>
</reference>
<dbReference type="SMART" id="SM00867">
    <property type="entry name" value="YceI"/>
    <property type="match status" value="1"/>
</dbReference>
<dbReference type="SUPFAM" id="SSF101874">
    <property type="entry name" value="YceI-like"/>
    <property type="match status" value="1"/>
</dbReference>
<dbReference type="InterPro" id="IPR007372">
    <property type="entry name" value="Lipid/polyisoprenoid-bd_YceI"/>
</dbReference>
<dbReference type="EMBL" id="VOEJ01000003">
    <property type="protein sequence ID" value="TWR29964.1"/>
    <property type="molecule type" value="Genomic_DNA"/>
</dbReference>
<dbReference type="Gene3D" id="2.40.128.110">
    <property type="entry name" value="Lipid/polyisoprenoid-binding, YceI-like"/>
    <property type="match status" value="1"/>
</dbReference>
<protein>
    <submittedName>
        <fullName evidence="2">YceI family protein</fullName>
    </submittedName>
</protein>
<dbReference type="PANTHER" id="PTHR34406:SF1">
    <property type="entry name" value="PROTEIN YCEI"/>
    <property type="match status" value="1"/>
</dbReference>
<dbReference type="PANTHER" id="PTHR34406">
    <property type="entry name" value="PROTEIN YCEI"/>
    <property type="match status" value="1"/>
</dbReference>
<accession>A0A563UF22</accession>
<organism evidence="2 3">
    <name type="scientific">Mucilaginibacter pallidiroseus</name>
    <dbReference type="NCBI Taxonomy" id="2599295"/>
    <lineage>
        <taxon>Bacteria</taxon>
        <taxon>Pseudomonadati</taxon>
        <taxon>Bacteroidota</taxon>
        <taxon>Sphingobacteriia</taxon>
        <taxon>Sphingobacteriales</taxon>
        <taxon>Sphingobacteriaceae</taxon>
        <taxon>Mucilaginibacter</taxon>
    </lineage>
</organism>
<evidence type="ECO:0000313" key="3">
    <source>
        <dbReference type="Proteomes" id="UP000320042"/>
    </source>
</evidence>
<dbReference type="Pfam" id="PF04264">
    <property type="entry name" value="YceI"/>
    <property type="match status" value="1"/>
</dbReference>
<dbReference type="AlphaFoldDB" id="A0A563UF22"/>
<evidence type="ECO:0000313" key="2">
    <source>
        <dbReference type="EMBL" id="TWR29964.1"/>
    </source>
</evidence>
<feature type="domain" description="Lipid/polyisoprenoid-binding YceI-like" evidence="1">
    <location>
        <begin position="55"/>
        <end position="224"/>
    </location>
</feature>
<dbReference type="Proteomes" id="UP000320042">
    <property type="component" value="Unassembled WGS sequence"/>
</dbReference>
<gene>
    <name evidence="2" type="ORF">FPZ43_08945</name>
</gene>